<gene>
    <name evidence="1" type="ordered locus">FraEuI1c_1613</name>
</gene>
<dbReference type="KEGG" id="fri:FraEuI1c_1613"/>
<dbReference type="SUPFAM" id="SSF47413">
    <property type="entry name" value="lambda repressor-like DNA-binding domains"/>
    <property type="match status" value="1"/>
</dbReference>
<dbReference type="RefSeq" id="WP_013422790.1">
    <property type="nucleotide sequence ID" value="NC_014666.1"/>
</dbReference>
<dbReference type="eggNOG" id="COG1396">
    <property type="taxonomic scope" value="Bacteria"/>
</dbReference>
<dbReference type="Proteomes" id="UP000002484">
    <property type="component" value="Chromosome"/>
</dbReference>
<dbReference type="AlphaFoldDB" id="E3J8T8"/>
<accession>E3J8T8</accession>
<sequence>MAAFARQVRIDQGLALRAVARSVPCSPSFLSAVELGQRRLTPSFARRLDEIYRSDRSIASLLVRDVILVHLPDGIVAVDRRELLTGLALGVASGVLADIQVIPDILGRLTSTFDGFLDASRFTTSPELKDSLTGQVAYIDALRHKAETARLRRGLLMLLARHAELLSWLHEESYDLKQALFWIDRTAGWADTAGWPEMVAFTFHRRSQMALNYSDDGTHVVRLATDAINHPGADASLRGTASTWLSLGYALIGDRDSSDRAADESLAYLSVASTNPQTPVSFIESTTRSDLVAMRRAHAQILMGQGHEPISILEARLPEIASGSTRRLNTNRARLALAYANAGDVEGAVRIIDETTRTVEALPSVWARRELHRAKAVLLRRWPNRPDVKEITSRAGI</sequence>
<dbReference type="STRING" id="298654.FraEuI1c_1613"/>
<evidence type="ECO:0000313" key="2">
    <source>
        <dbReference type="Proteomes" id="UP000002484"/>
    </source>
</evidence>
<keyword evidence="2" id="KW-1185">Reference proteome</keyword>
<reference evidence="1 2" key="1">
    <citation type="submission" date="2010-10" db="EMBL/GenBank/DDBJ databases">
        <title>Complete sequence of Frankia sp. EuI1c.</title>
        <authorList>
            <consortium name="US DOE Joint Genome Institute"/>
            <person name="Lucas S."/>
            <person name="Copeland A."/>
            <person name="Lapidus A."/>
            <person name="Cheng J.-F."/>
            <person name="Bruce D."/>
            <person name="Goodwin L."/>
            <person name="Pitluck S."/>
            <person name="Chertkov O."/>
            <person name="Detter J.C."/>
            <person name="Han C."/>
            <person name="Tapia R."/>
            <person name="Land M."/>
            <person name="Hauser L."/>
            <person name="Jeffries C."/>
            <person name="Kyrpides N."/>
            <person name="Ivanova N."/>
            <person name="Mikhailova N."/>
            <person name="Beauchemin N."/>
            <person name="Sen A."/>
            <person name="Sur S.A."/>
            <person name="Gtari M."/>
            <person name="Wall L."/>
            <person name="Tisa L."/>
            <person name="Woyke T."/>
        </authorList>
    </citation>
    <scope>NUCLEOTIDE SEQUENCE [LARGE SCALE GENOMIC DNA]</scope>
    <source>
        <strain evidence="2">DSM 45817 / CECT 9037 / EuI1c</strain>
    </source>
</reference>
<protein>
    <submittedName>
        <fullName evidence="1">Putative DNA-binding protein</fullName>
    </submittedName>
</protein>
<keyword evidence="1" id="KW-0238">DNA-binding</keyword>
<name>E3J8T8_PSEI1</name>
<organism evidence="1 2">
    <name type="scientific">Pseudofrankia inefficax (strain DSM 45817 / CECT 9037 / DDB 130130 / EuI1c)</name>
    <name type="common">Frankia inefficax</name>
    <dbReference type="NCBI Taxonomy" id="298654"/>
    <lineage>
        <taxon>Bacteria</taxon>
        <taxon>Bacillati</taxon>
        <taxon>Actinomycetota</taxon>
        <taxon>Actinomycetes</taxon>
        <taxon>Frankiales</taxon>
        <taxon>Frankiaceae</taxon>
        <taxon>Pseudofrankia</taxon>
    </lineage>
</organism>
<dbReference type="EMBL" id="CP002299">
    <property type="protein sequence ID" value="ADP79671.1"/>
    <property type="molecule type" value="Genomic_DNA"/>
</dbReference>
<proteinExistence type="predicted"/>
<dbReference type="HOGENOM" id="CLU_693993_0_0_11"/>
<dbReference type="InterPro" id="IPR010982">
    <property type="entry name" value="Lambda_DNA-bd_dom_sf"/>
</dbReference>
<dbReference type="InParanoid" id="E3J8T8"/>
<dbReference type="GO" id="GO:0003677">
    <property type="term" value="F:DNA binding"/>
    <property type="evidence" value="ECO:0007669"/>
    <property type="project" value="UniProtKB-KW"/>
</dbReference>
<evidence type="ECO:0000313" key="1">
    <source>
        <dbReference type="EMBL" id="ADP79671.1"/>
    </source>
</evidence>
<dbReference type="Pfam" id="PF13560">
    <property type="entry name" value="HTH_31"/>
    <property type="match status" value="1"/>
</dbReference>